<sequence>MRTQWCSWKNVCLNKEEGGLGIRNIHETVKGLHAKLAWKILERKSLWSNILSQKYKIQEVNTPAHNASILWKLLLPHFHNLQSESIWLIGKGEIDFWKDNWAGEPIDTDFHTPMQFKLAYSRPNEVKALINPDTLEKLKSISLSANEDDVLIYTMSNTGNFSIKSYIERDRVQRNHLEWTDVVWNNNLPPKISAFLWKVLKGAVPVDSQLMSRRIMGPYKCNCCEKAQLESTDHLLVHSDKAKDIWFHFGTIVGKPHFANNFHTLLQTRIQGNNIKSQGQITILHIFAATVWEIWKSRCKARFEDIPMNNISIIKKVERNVQCLNYLAKPKGESTKWERNFLNRLRIPLKRVEERRGKWVHWIKPSLGKLKINVDGAYLNNEGTVGGIIKNADGIPALAFWRKVRTLDPLSTEIAAITTAMDICDKNGYDNVEIESDSEQAIRIIQGKIKVPVLNYIARRYRDRGIPIYHVLREQNMVADLIAKSARTKEDNDNCSYMQLPLNVKHQIFQERIGLGVYRRRR</sequence>
<dbReference type="InterPro" id="IPR012337">
    <property type="entry name" value="RNaseH-like_sf"/>
</dbReference>
<dbReference type="Pfam" id="PF13966">
    <property type="entry name" value="zf-RVT"/>
    <property type="match status" value="1"/>
</dbReference>
<dbReference type="InterPro" id="IPR036397">
    <property type="entry name" value="RNaseH_sf"/>
</dbReference>
<proteinExistence type="predicted"/>
<feature type="domain" description="Reverse transcriptase zinc-binding" evidence="2">
    <location>
        <begin position="161"/>
        <end position="246"/>
    </location>
</feature>
<reference evidence="4" key="1">
    <citation type="journal article" date="2024" name="IScience">
        <title>Strigolactones Initiate the Formation of Haustorium-like Structures in Castilleja.</title>
        <authorList>
            <person name="Buerger M."/>
            <person name="Peterson D."/>
            <person name="Chory J."/>
        </authorList>
    </citation>
    <scope>NUCLEOTIDE SEQUENCE [LARGE SCALE GENOMIC DNA]</scope>
</reference>
<dbReference type="PANTHER" id="PTHR47074:SF11">
    <property type="entry name" value="REVERSE TRANSCRIPTASE-LIKE PROTEIN"/>
    <property type="match status" value="1"/>
</dbReference>
<dbReference type="AlphaFoldDB" id="A0ABD3CNV4"/>
<keyword evidence="4" id="KW-1185">Reference proteome</keyword>
<protein>
    <recommendedName>
        <fullName evidence="5">RNase H type-1 domain-containing protein</fullName>
    </recommendedName>
</protein>
<dbReference type="CDD" id="cd06222">
    <property type="entry name" value="RNase_H_like"/>
    <property type="match status" value="1"/>
</dbReference>
<gene>
    <name evidence="3" type="ORF">CASFOL_024213</name>
</gene>
<dbReference type="PANTHER" id="PTHR47074">
    <property type="entry name" value="BNAC02G40300D PROTEIN"/>
    <property type="match status" value="1"/>
</dbReference>
<evidence type="ECO:0000259" key="1">
    <source>
        <dbReference type="Pfam" id="PF13456"/>
    </source>
</evidence>
<dbReference type="InterPro" id="IPR044730">
    <property type="entry name" value="RNase_H-like_dom_plant"/>
</dbReference>
<comment type="caution">
    <text evidence="3">The sequence shown here is derived from an EMBL/GenBank/DDBJ whole genome shotgun (WGS) entry which is preliminary data.</text>
</comment>
<organism evidence="3 4">
    <name type="scientific">Castilleja foliolosa</name>
    <dbReference type="NCBI Taxonomy" id="1961234"/>
    <lineage>
        <taxon>Eukaryota</taxon>
        <taxon>Viridiplantae</taxon>
        <taxon>Streptophyta</taxon>
        <taxon>Embryophyta</taxon>
        <taxon>Tracheophyta</taxon>
        <taxon>Spermatophyta</taxon>
        <taxon>Magnoliopsida</taxon>
        <taxon>eudicotyledons</taxon>
        <taxon>Gunneridae</taxon>
        <taxon>Pentapetalae</taxon>
        <taxon>asterids</taxon>
        <taxon>lamiids</taxon>
        <taxon>Lamiales</taxon>
        <taxon>Orobanchaceae</taxon>
        <taxon>Pedicularideae</taxon>
        <taxon>Castillejinae</taxon>
        <taxon>Castilleja</taxon>
    </lineage>
</organism>
<dbReference type="Pfam" id="PF13456">
    <property type="entry name" value="RVT_3"/>
    <property type="match status" value="1"/>
</dbReference>
<dbReference type="SUPFAM" id="SSF53098">
    <property type="entry name" value="Ribonuclease H-like"/>
    <property type="match status" value="1"/>
</dbReference>
<evidence type="ECO:0000259" key="2">
    <source>
        <dbReference type="Pfam" id="PF13966"/>
    </source>
</evidence>
<dbReference type="EMBL" id="JAVIJP010000032">
    <property type="protein sequence ID" value="KAL3631229.1"/>
    <property type="molecule type" value="Genomic_DNA"/>
</dbReference>
<dbReference type="Gene3D" id="3.30.420.10">
    <property type="entry name" value="Ribonuclease H-like superfamily/Ribonuclease H"/>
    <property type="match status" value="1"/>
</dbReference>
<evidence type="ECO:0000313" key="3">
    <source>
        <dbReference type="EMBL" id="KAL3631229.1"/>
    </source>
</evidence>
<dbReference type="InterPro" id="IPR002156">
    <property type="entry name" value="RNaseH_domain"/>
</dbReference>
<evidence type="ECO:0000313" key="4">
    <source>
        <dbReference type="Proteomes" id="UP001632038"/>
    </source>
</evidence>
<feature type="domain" description="RNase H type-1" evidence="1">
    <location>
        <begin position="373"/>
        <end position="486"/>
    </location>
</feature>
<dbReference type="InterPro" id="IPR052929">
    <property type="entry name" value="RNase_H-like_EbsB-rel"/>
</dbReference>
<dbReference type="Proteomes" id="UP001632038">
    <property type="component" value="Unassembled WGS sequence"/>
</dbReference>
<accession>A0ABD3CNV4</accession>
<evidence type="ECO:0008006" key="5">
    <source>
        <dbReference type="Google" id="ProtNLM"/>
    </source>
</evidence>
<dbReference type="InterPro" id="IPR026960">
    <property type="entry name" value="RVT-Znf"/>
</dbReference>
<name>A0ABD3CNV4_9LAMI</name>